<name>A0A6I8NF56_ORNAN</name>
<dbReference type="Proteomes" id="UP000002279">
    <property type="component" value="Chromosome 11"/>
</dbReference>
<protein>
    <submittedName>
        <fullName evidence="1">Uncharacterized protein</fullName>
    </submittedName>
</protein>
<reference evidence="1 2" key="1">
    <citation type="journal article" date="2008" name="Nature">
        <title>Genome analysis of the platypus reveals unique signatures of evolution.</title>
        <authorList>
            <person name="Warren W.C."/>
            <person name="Hillier L.W."/>
            <person name="Marshall Graves J.A."/>
            <person name="Birney E."/>
            <person name="Ponting C.P."/>
            <person name="Grutzner F."/>
            <person name="Belov K."/>
            <person name="Miller W."/>
            <person name="Clarke L."/>
            <person name="Chinwalla A.T."/>
            <person name="Yang S.P."/>
            <person name="Heger A."/>
            <person name="Locke D.P."/>
            <person name="Miethke P."/>
            <person name="Waters P.D."/>
            <person name="Veyrunes F."/>
            <person name="Fulton L."/>
            <person name="Fulton B."/>
            <person name="Graves T."/>
            <person name="Wallis J."/>
            <person name="Puente X.S."/>
            <person name="Lopez-Otin C."/>
            <person name="Ordonez G.R."/>
            <person name="Eichler E.E."/>
            <person name="Chen L."/>
            <person name="Cheng Z."/>
            <person name="Deakin J.E."/>
            <person name="Alsop A."/>
            <person name="Thompson K."/>
            <person name="Kirby P."/>
            <person name="Papenfuss A.T."/>
            <person name="Wakefield M.J."/>
            <person name="Olender T."/>
            <person name="Lancet D."/>
            <person name="Huttley G.A."/>
            <person name="Smit A.F."/>
            <person name="Pask A."/>
            <person name="Temple-Smith P."/>
            <person name="Batzer M.A."/>
            <person name="Walker J.A."/>
            <person name="Konkel M.K."/>
            <person name="Harris R.S."/>
            <person name="Whittington C.M."/>
            <person name="Wong E.S."/>
            <person name="Gemmell N.J."/>
            <person name="Buschiazzo E."/>
            <person name="Vargas Jentzsch I.M."/>
            <person name="Merkel A."/>
            <person name="Schmitz J."/>
            <person name="Zemann A."/>
            <person name="Churakov G."/>
            <person name="Kriegs J.O."/>
            <person name="Brosius J."/>
            <person name="Murchison E.P."/>
            <person name="Sachidanandam R."/>
            <person name="Smith C."/>
            <person name="Hannon G.J."/>
            <person name="Tsend-Ayush E."/>
            <person name="McMillan D."/>
            <person name="Attenborough R."/>
            <person name="Rens W."/>
            <person name="Ferguson-Smith M."/>
            <person name="Lefevre C.M."/>
            <person name="Sharp J.A."/>
            <person name="Nicholas K.R."/>
            <person name="Ray D.A."/>
            <person name="Kube M."/>
            <person name="Reinhardt R."/>
            <person name="Pringle T.H."/>
            <person name="Taylor J."/>
            <person name="Jones R.C."/>
            <person name="Nixon B."/>
            <person name="Dacheux J.L."/>
            <person name="Niwa H."/>
            <person name="Sekita Y."/>
            <person name="Huang X."/>
            <person name="Stark A."/>
            <person name="Kheradpour P."/>
            <person name="Kellis M."/>
            <person name="Flicek P."/>
            <person name="Chen Y."/>
            <person name="Webber C."/>
            <person name="Hardison R."/>
            <person name="Nelson J."/>
            <person name="Hallsworth-Pepin K."/>
            <person name="Delehaunty K."/>
            <person name="Markovic C."/>
            <person name="Minx P."/>
            <person name="Feng Y."/>
            <person name="Kremitzki C."/>
            <person name="Mitreva M."/>
            <person name="Glasscock J."/>
            <person name="Wylie T."/>
            <person name="Wohldmann P."/>
            <person name="Thiru P."/>
            <person name="Nhan M.N."/>
            <person name="Pohl C.S."/>
            <person name="Smith S.M."/>
            <person name="Hou S."/>
            <person name="Nefedov M."/>
            <person name="de Jong P.J."/>
            <person name="Renfree M.B."/>
            <person name="Mardis E.R."/>
            <person name="Wilson R.K."/>
        </authorList>
    </citation>
    <scope>NUCLEOTIDE SEQUENCE [LARGE SCALE GENOMIC DNA]</scope>
    <source>
        <strain evidence="1 2">Glennie</strain>
    </source>
</reference>
<dbReference type="GeneTree" id="ENSGT01030000235089"/>
<organism evidence="1 2">
    <name type="scientific">Ornithorhynchus anatinus</name>
    <name type="common">Duckbill platypus</name>
    <dbReference type="NCBI Taxonomy" id="9258"/>
    <lineage>
        <taxon>Eukaryota</taxon>
        <taxon>Metazoa</taxon>
        <taxon>Chordata</taxon>
        <taxon>Craniata</taxon>
        <taxon>Vertebrata</taxon>
        <taxon>Euteleostomi</taxon>
        <taxon>Mammalia</taxon>
        <taxon>Monotremata</taxon>
        <taxon>Ornithorhynchidae</taxon>
        <taxon>Ornithorhynchus</taxon>
    </lineage>
</organism>
<dbReference type="Bgee" id="ENSOANG00000048217">
    <property type="expression patterns" value="Expressed in liver and 1 other cell type or tissue"/>
</dbReference>
<dbReference type="AlphaFoldDB" id="A0A6I8NF56"/>
<accession>A0A6I8NF56</accession>
<evidence type="ECO:0000313" key="2">
    <source>
        <dbReference type="Proteomes" id="UP000002279"/>
    </source>
</evidence>
<keyword evidence="2" id="KW-1185">Reference proteome</keyword>
<dbReference type="OMA" id="YFWIRSE"/>
<reference evidence="1" key="3">
    <citation type="submission" date="2025-09" db="UniProtKB">
        <authorList>
            <consortium name="Ensembl"/>
        </authorList>
    </citation>
    <scope>IDENTIFICATION</scope>
    <source>
        <strain evidence="1">Glennie</strain>
    </source>
</reference>
<reference evidence="1" key="2">
    <citation type="submission" date="2025-08" db="UniProtKB">
        <authorList>
            <consortium name="Ensembl"/>
        </authorList>
    </citation>
    <scope>IDENTIFICATION</scope>
    <source>
        <strain evidence="1">Glennie</strain>
    </source>
</reference>
<dbReference type="Ensembl" id="ENSOANT00000076529.1">
    <property type="protein sequence ID" value="ENSOANP00000039715.1"/>
    <property type="gene ID" value="ENSOANG00000048217.1"/>
</dbReference>
<sequence length="106" mass="12133">MNMTRKSSRPMLNRAGSDIIRANSSVRMPLAPRISRSTRPILARRITRKSVGDTKYFWIRSERARPVGREMGLEGWAWRGNGPEGGSAWREDRTGEGMGLDWRMDL</sequence>
<dbReference type="InParanoid" id="A0A6I8NF56"/>
<evidence type="ECO:0000313" key="1">
    <source>
        <dbReference type="Ensembl" id="ENSOANP00000039715.1"/>
    </source>
</evidence>
<proteinExistence type="predicted"/>